<dbReference type="AlphaFoldDB" id="A0A6J6GZ58"/>
<keyword evidence="3" id="KW-0378">Hydrolase</keyword>
<reference evidence="6" key="1">
    <citation type="submission" date="2020-05" db="EMBL/GenBank/DDBJ databases">
        <authorList>
            <person name="Chiriac C."/>
            <person name="Salcher M."/>
            <person name="Ghai R."/>
            <person name="Kavagutti S V."/>
        </authorList>
    </citation>
    <scope>NUCLEOTIDE SEQUENCE</scope>
</reference>
<dbReference type="InterPro" id="IPR009003">
    <property type="entry name" value="Peptidase_S1_PA"/>
</dbReference>
<feature type="transmembrane region" description="Helical" evidence="4">
    <location>
        <begin position="32"/>
        <end position="58"/>
    </location>
</feature>
<dbReference type="GO" id="GO:0006508">
    <property type="term" value="P:proteolysis"/>
    <property type="evidence" value="ECO:0007669"/>
    <property type="project" value="UniProtKB-KW"/>
</dbReference>
<dbReference type="Gene3D" id="2.30.42.10">
    <property type="match status" value="1"/>
</dbReference>
<proteinExistence type="inferred from homology"/>
<dbReference type="GO" id="GO:0004252">
    <property type="term" value="F:serine-type endopeptidase activity"/>
    <property type="evidence" value="ECO:0007669"/>
    <property type="project" value="InterPro"/>
</dbReference>
<dbReference type="InterPro" id="IPR043504">
    <property type="entry name" value="Peptidase_S1_PA_chymotrypsin"/>
</dbReference>
<keyword evidence="2" id="KW-0645">Protease</keyword>
<name>A0A6J6GZ58_9ZZZZ</name>
<dbReference type="SMART" id="SM00228">
    <property type="entry name" value="PDZ"/>
    <property type="match status" value="1"/>
</dbReference>
<keyword evidence="4" id="KW-0812">Transmembrane</keyword>
<keyword evidence="4" id="KW-0472">Membrane</keyword>
<dbReference type="PROSITE" id="PS50106">
    <property type="entry name" value="PDZ"/>
    <property type="match status" value="1"/>
</dbReference>
<comment type="similarity">
    <text evidence="1">Belongs to the peptidase S1C family.</text>
</comment>
<evidence type="ECO:0000256" key="3">
    <source>
        <dbReference type="ARBA" id="ARBA00022801"/>
    </source>
</evidence>
<dbReference type="SUPFAM" id="SSF50494">
    <property type="entry name" value="Trypsin-like serine proteases"/>
    <property type="match status" value="1"/>
</dbReference>
<dbReference type="PANTHER" id="PTHR43343">
    <property type="entry name" value="PEPTIDASE S12"/>
    <property type="match status" value="1"/>
</dbReference>
<dbReference type="PRINTS" id="PR00834">
    <property type="entry name" value="PROTEASES2C"/>
</dbReference>
<dbReference type="InterPro" id="IPR036034">
    <property type="entry name" value="PDZ_sf"/>
</dbReference>
<dbReference type="Pfam" id="PF13180">
    <property type="entry name" value="PDZ_2"/>
    <property type="match status" value="1"/>
</dbReference>
<evidence type="ECO:0000259" key="5">
    <source>
        <dbReference type="PROSITE" id="PS50106"/>
    </source>
</evidence>
<evidence type="ECO:0000256" key="2">
    <source>
        <dbReference type="ARBA" id="ARBA00022670"/>
    </source>
</evidence>
<dbReference type="InterPro" id="IPR051201">
    <property type="entry name" value="Chloro_Bact_Ser_Proteases"/>
</dbReference>
<evidence type="ECO:0000313" key="6">
    <source>
        <dbReference type="EMBL" id="CAB4605660.1"/>
    </source>
</evidence>
<dbReference type="Pfam" id="PF13365">
    <property type="entry name" value="Trypsin_2"/>
    <property type="match status" value="1"/>
</dbReference>
<sequence>MSDFNRQFLFDQIAEVKQKLTLRQKLAKRTTFLTGTAAIALGAVVGAGVGAGVGVAVYNSWTRPAAVVVNDAKSVTWITGAAAVAAPSVVTINVAGTSGSGSGSGVFLTEDGFILTNTHVVTLDGSSASVKIEVKTSDGHVYSGKVIGTDPINDLAVVKISAPITFKPITFADSNLINVGDRVLAIGAPLGLPNTVTEGIVSALNRTIAVASAAVPENSGSGTGGLQLFSGTGTAVNLRVIQTDAAINPGNSGGALVDETGKLIGINVAIASAGSSGQSGNIGVGFAIPSDVAKRIAKEIMTTGKASHALFGAGVIDSTNSKDNSGFSVGALVKELTAGGAAEKAGVKVGDIVVKFNGQAITSAGELTAAVRQEPAGAKAQVELFRDGKSVILNVVLGDAANLK</sequence>
<gene>
    <name evidence="6" type="ORF">UFOPK1857_00111</name>
</gene>
<keyword evidence="4" id="KW-1133">Transmembrane helix</keyword>
<evidence type="ECO:0000256" key="1">
    <source>
        <dbReference type="ARBA" id="ARBA00010541"/>
    </source>
</evidence>
<evidence type="ECO:0000256" key="4">
    <source>
        <dbReference type="SAM" id="Phobius"/>
    </source>
</evidence>
<dbReference type="PANTHER" id="PTHR43343:SF3">
    <property type="entry name" value="PROTEASE DO-LIKE 8, CHLOROPLASTIC"/>
    <property type="match status" value="1"/>
</dbReference>
<accession>A0A6J6GZ58</accession>
<dbReference type="InterPro" id="IPR001478">
    <property type="entry name" value="PDZ"/>
</dbReference>
<organism evidence="6">
    <name type="scientific">freshwater metagenome</name>
    <dbReference type="NCBI Taxonomy" id="449393"/>
    <lineage>
        <taxon>unclassified sequences</taxon>
        <taxon>metagenomes</taxon>
        <taxon>ecological metagenomes</taxon>
    </lineage>
</organism>
<dbReference type="EMBL" id="CAEZUU010000011">
    <property type="protein sequence ID" value="CAB4605660.1"/>
    <property type="molecule type" value="Genomic_DNA"/>
</dbReference>
<feature type="domain" description="PDZ" evidence="5">
    <location>
        <begin position="300"/>
        <end position="388"/>
    </location>
</feature>
<dbReference type="Gene3D" id="2.40.10.10">
    <property type="entry name" value="Trypsin-like serine proteases"/>
    <property type="match status" value="2"/>
</dbReference>
<dbReference type="SUPFAM" id="SSF50156">
    <property type="entry name" value="PDZ domain-like"/>
    <property type="match status" value="1"/>
</dbReference>
<dbReference type="InterPro" id="IPR001940">
    <property type="entry name" value="Peptidase_S1C"/>
</dbReference>
<protein>
    <submittedName>
        <fullName evidence="6">Unannotated protein</fullName>
    </submittedName>
</protein>